<dbReference type="InParanoid" id="A0A1X7SI41"/>
<reference evidence="1" key="1">
    <citation type="submission" date="2017-05" db="UniProtKB">
        <authorList>
            <consortium name="EnsemblMetazoa"/>
        </authorList>
    </citation>
    <scope>IDENTIFICATION</scope>
</reference>
<dbReference type="EnsemblMetazoa" id="Aqu2.1.01720_001">
    <property type="protein sequence ID" value="Aqu2.1.01720_001"/>
    <property type="gene ID" value="Aqu2.1.01720"/>
</dbReference>
<evidence type="ECO:0000313" key="1">
    <source>
        <dbReference type="EnsemblMetazoa" id="Aqu2.1.01720_001"/>
    </source>
</evidence>
<dbReference type="OrthoDB" id="26525at2759"/>
<name>A0A1X7SI41_AMPQE</name>
<organism evidence="1">
    <name type="scientific">Amphimedon queenslandica</name>
    <name type="common">Sponge</name>
    <dbReference type="NCBI Taxonomy" id="400682"/>
    <lineage>
        <taxon>Eukaryota</taxon>
        <taxon>Metazoa</taxon>
        <taxon>Porifera</taxon>
        <taxon>Demospongiae</taxon>
        <taxon>Heteroscleromorpha</taxon>
        <taxon>Haplosclerida</taxon>
        <taxon>Niphatidae</taxon>
        <taxon>Amphimedon</taxon>
    </lineage>
</organism>
<accession>A0A1X7SI41</accession>
<proteinExistence type="predicted"/>
<sequence length="134" mass="14584">ACPFEFEVFTESCEGEIEILSQLSSAQHVERALASLAKSTGSVTGRVDGADESQMITYTLVSPANIATTFIENKTDRNATLKVDCSQSTNFICSFHSPVYIMTVPALSTKVAFHLVPKDPKAPFEVIFNASEMK</sequence>
<dbReference type="AlphaFoldDB" id="A0A1X7SI41"/>
<protein>
    <submittedName>
        <fullName evidence="1">Uncharacterized protein</fullName>
    </submittedName>
</protein>